<dbReference type="Proteomes" id="UP000248259">
    <property type="component" value="Unassembled WGS sequence"/>
</dbReference>
<dbReference type="UniPathway" id="UPA00148"/>
<comment type="pathway">
    <text evidence="1">Cofactor biosynthesis; adenosylcobalamin biosynthesis.</text>
</comment>
<dbReference type="AlphaFoldDB" id="A0A323UZI6"/>
<dbReference type="CDD" id="cd02440">
    <property type="entry name" value="AdoMet_MTases"/>
    <property type="match status" value="1"/>
</dbReference>
<evidence type="ECO:0000256" key="1">
    <source>
        <dbReference type="ARBA" id="ARBA00004953"/>
    </source>
</evidence>
<dbReference type="InterPro" id="IPR050714">
    <property type="entry name" value="Cobalamin_biosynth_MTase"/>
</dbReference>
<accession>A0A323UZI6</accession>
<comment type="caution">
    <text evidence="7">The sequence shown here is derived from an EMBL/GenBank/DDBJ whole genome shotgun (WGS) entry which is preliminary data.</text>
</comment>
<keyword evidence="2" id="KW-0169">Cobalamin biosynthesis</keyword>
<keyword evidence="3 7" id="KW-0489">Methyltransferase</keyword>
<organism evidence="7 8">
    <name type="scientific">Parazoarcus communis SWub3 = DSM 12120</name>
    <dbReference type="NCBI Taxonomy" id="1121029"/>
    <lineage>
        <taxon>Bacteria</taxon>
        <taxon>Pseudomonadati</taxon>
        <taxon>Pseudomonadota</taxon>
        <taxon>Betaproteobacteria</taxon>
        <taxon>Rhodocyclales</taxon>
        <taxon>Zoogloeaceae</taxon>
        <taxon>Parazoarcus</taxon>
    </lineage>
</organism>
<dbReference type="Gene3D" id="3.40.1010.10">
    <property type="entry name" value="Cobalt-precorrin-4 Transmethylase, Domain 1"/>
    <property type="match status" value="1"/>
</dbReference>
<dbReference type="InterPro" id="IPR006365">
    <property type="entry name" value="Cbl_synth_CobL"/>
</dbReference>
<dbReference type="SUPFAM" id="SSF53790">
    <property type="entry name" value="Tetrapyrrole methylase"/>
    <property type="match status" value="1"/>
</dbReference>
<protein>
    <submittedName>
        <fullName evidence="7">Precorrin-6Y C5,15-methyltransferase (Decarboxylating) subunit CbiT</fullName>
    </submittedName>
</protein>
<dbReference type="InterPro" id="IPR012818">
    <property type="entry name" value="CbiE"/>
</dbReference>
<name>A0A323UZI6_9RHOO</name>
<evidence type="ECO:0000259" key="6">
    <source>
        <dbReference type="Pfam" id="PF00590"/>
    </source>
</evidence>
<gene>
    <name evidence="7" type="primary">cbiT</name>
    <name evidence="7" type="ORF">DNK49_07800</name>
</gene>
<dbReference type="Pfam" id="PF00590">
    <property type="entry name" value="TP_methylase"/>
    <property type="match status" value="1"/>
</dbReference>
<keyword evidence="4 7" id="KW-0808">Transferase</keyword>
<dbReference type="GO" id="GO:0032259">
    <property type="term" value="P:methylation"/>
    <property type="evidence" value="ECO:0007669"/>
    <property type="project" value="UniProtKB-KW"/>
</dbReference>
<dbReference type="SUPFAM" id="SSF53335">
    <property type="entry name" value="S-adenosyl-L-methionine-dependent methyltransferases"/>
    <property type="match status" value="1"/>
</dbReference>
<dbReference type="OrthoDB" id="9787825at2"/>
<dbReference type="PIRSF" id="PIRSF036428">
    <property type="entry name" value="CobL"/>
    <property type="match status" value="1"/>
</dbReference>
<dbReference type="PANTHER" id="PTHR43182:SF1">
    <property type="entry name" value="COBALT-PRECORRIN-7 C(5)-METHYLTRANSFERASE"/>
    <property type="match status" value="1"/>
</dbReference>
<dbReference type="Gene3D" id="3.40.50.150">
    <property type="entry name" value="Vaccinia Virus protein VP39"/>
    <property type="match status" value="1"/>
</dbReference>
<evidence type="ECO:0000256" key="2">
    <source>
        <dbReference type="ARBA" id="ARBA00022573"/>
    </source>
</evidence>
<keyword evidence="8" id="KW-1185">Reference proteome</keyword>
<reference evidence="7 8" key="1">
    <citation type="submission" date="2018-06" db="EMBL/GenBank/DDBJ databases">
        <title>Azoarcus communis strain SWub3 genome.</title>
        <authorList>
            <person name="Zorraquino Salvo V."/>
            <person name="Toubiana D."/>
            <person name="Blumwald E."/>
        </authorList>
    </citation>
    <scope>NUCLEOTIDE SEQUENCE [LARGE SCALE GENOMIC DNA]</scope>
    <source>
        <strain evidence="7 8">SWub3</strain>
    </source>
</reference>
<dbReference type="GO" id="GO:0009236">
    <property type="term" value="P:cobalamin biosynthetic process"/>
    <property type="evidence" value="ECO:0007669"/>
    <property type="project" value="UniProtKB-UniPathway"/>
</dbReference>
<dbReference type="InterPro" id="IPR000878">
    <property type="entry name" value="4pyrrol_Mease"/>
</dbReference>
<evidence type="ECO:0000256" key="4">
    <source>
        <dbReference type="ARBA" id="ARBA00022679"/>
    </source>
</evidence>
<dbReference type="EMBL" id="QKOE01000004">
    <property type="protein sequence ID" value="PZA17130.1"/>
    <property type="molecule type" value="Genomic_DNA"/>
</dbReference>
<evidence type="ECO:0000313" key="7">
    <source>
        <dbReference type="EMBL" id="PZA17130.1"/>
    </source>
</evidence>
<dbReference type="CDD" id="cd11644">
    <property type="entry name" value="Precorrin-6Y-MT"/>
    <property type="match status" value="1"/>
</dbReference>
<dbReference type="GO" id="GO:0008276">
    <property type="term" value="F:protein methyltransferase activity"/>
    <property type="evidence" value="ECO:0007669"/>
    <property type="project" value="InterPro"/>
</dbReference>
<dbReference type="InterPro" id="IPR014008">
    <property type="entry name" value="Cbl_synth_MTase_CbiT"/>
</dbReference>
<evidence type="ECO:0000256" key="3">
    <source>
        <dbReference type="ARBA" id="ARBA00022603"/>
    </source>
</evidence>
<feature type="domain" description="Tetrapyrrole methylase" evidence="6">
    <location>
        <begin position="11"/>
        <end position="212"/>
    </location>
</feature>
<dbReference type="PANTHER" id="PTHR43182">
    <property type="entry name" value="COBALT-PRECORRIN-6B C(15)-METHYLTRANSFERASE (DECARBOXYLATING)"/>
    <property type="match status" value="1"/>
</dbReference>
<evidence type="ECO:0000256" key="5">
    <source>
        <dbReference type="ARBA" id="ARBA00022691"/>
    </source>
</evidence>
<evidence type="ECO:0000313" key="8">
    <source>
        <dbReference type="Proteomes" id="UP000248259"/>
    </source>
</evidence>
<dbReference type="NCBIfam" id="TIGR02469">
    <property type="entry name" value="CbiT"/>
    <property type="match status" value="1"/>
</dbReference>
<sequence>MNERGRSVWLNIVGIGEDGMAGLSAASRMALGEAEVIIGAPRHLRLLETSGQAASGAEGATAFDDGGALRGRTAAELIEWPVPFAAGIERVLALRGRRVVMLASGDPFWFGAGSVICRHLAADEWRALPAPSVFSLAAARLGWALEQTVCVGLHAAPFNRLRPQLASGARLLVLVRDGAAVGELAAWLTAQGFGASTVHVLEALGGPRERMRSLRAAGGIADEVLHPVTVGIEAMAASAVAMPCAAGRPDGLFEHDGQLTKRPMRALTLSALAPRPGERLWDIGAGSGSIGIEWLLSHPANQAVGFEADPQRADRARRNALALGADRLQVVTGRAPAVLEGQPAPDAVFIGGGLSEALLQTLWARLAVGTRLVANAVTLESETVLANWHAKHGGHLLRVELAEAAPLGGRRGWKAAYPVVQWSVTR</sequence>
<dbReference type="InterPro" id="IPR014777">
    <property type="entry name" value="4pyrrole_Mease_sub1"/>
</dbReference>
<keyword evidence="5" id="KW-0949">S-adenosyl-L-methionine</keyword>
<dbReference type="InterPro" id="IPR029063">
    <property type="entry name" value="SAM-dependent_MTases_sf"/>
</dbReference>
<proteinExistence type="predicted"/>
<dbReference type="InterPro" id="IPR035996">
    <property type="entry name" value="4pyrrol_Methylase_sf"/>
</dbReference>